<keyword evidence="3" id="KW-0804">Transcription</keyword>
<protein>
    <recommendedName>
        <fullName evidence="5">Zn(2)-C6 fungal-type domain-containing protein</fullName>
    </recommendedName>
</protein>
<dbReference type="InterPro" id="IPR053181">
    <property type="entry name" value="EcdB-like_regulator"/>
</dbReference>
<keyword evidence="7" id="KW-1185">Reference proteome</keyword>
<accession>A0AAD4KTN9</accession>
<evidence type="ECO:0000313" key="6">
    <source>
        <dbReference type="EMBL" id="KAH8700648.1"/>
    </source>
</evidence>
<sequence>MASQDATDAVNRRRRGSLACNACRTRRTKCDGLRPKCSFCRKRNKDCIYQEVREIPPTRFDMEISAIWERLDQITSILRPESTLGEMSVATQLHANLSRGQDIFPRYPFMVLQSQSFMGLLGFNPSMARDIMLIERGEPILMTHLPPEATIWIDINHANHLLDVFLEQINIWYPVLHASFIEQLLQSIAESFPTSPESCLSLLVITVGSLFECGSSWQGIREQAGSIYLQTALEMLPSVLIDDSIRGVQCLLLFSIYFNCLLRPCRALDFVTVASSKIQNLLKRLNYDADPEQLSMARNCYWIAWLIESELTVQLGFSESGICDMNTMVPIPLSTNVISEIELSNCTLEDSSPISDTSTLYDRLSYFIAEIAIQKLVQRSTRYIWTDADSGFTFAPIVAAELERQMDEWYRYLPDTLCFLDGDDEEFTNTSPHNRAHAAFLRTQYFAFRTSIYWPAAYQAIDVGEADAALLLPCQRFFDSYIQFITSSASAVLVCKSHTWTLLTSVFVISAAAVKASVTLCLKGVVRPEVTKGLHTALRMLSEVSQVSPSLALLRDNLHQYICSQSSFSGQSYTP</sequence>
<dbReference type="PROSITE" id="PS50048">
    <property type="entry name" value="ZN2_CY6_FUNGAL_2"/>
    <property type="match status" value="1"/>
</dbReference>
<dbReference type="AlphaFoldDB" id="A0AAD4KTN9"/>
<dbReference type="EMBL" id="JAJTJA010000004">
    <property type="protein sequence ID" value="KAH8700648.1"/>
    <property type="molecule type" value="Genomic_DNA"/>
</dbReference>
<evidence type="ECO:0000256" key="2">
    <source>
        <dbReference type="ARBA" id="ARBA00023125"/>
    </source>
</evidence>
<dbReference type="InterPro" id="IPR036864">
    <property type="entry name" value="Zn2-C6_fun-type_DNA-bd_sf"/>
</dbReference>
<dbReference type="PANTHER" id="PTHR47785">
    <property type="entry name" value="ZN(II)2CYS6 TRANSCRIPTION FACTOR (EUROFUNG)-RELATED-RELATED"/>
    <property type="match status" value="1"/>
</dbReference>
<feature type="domain" description="Zn(2)-C6 fungal-type" evidence="5">
    <location>
        <begin position="19"/>
        <end position="49"/>
    </location>
</feature>
<dbReference type="Gene3D" id="4.10.240.10">
    <property type="entry name" value="Zn(2)-C6 fungal-type DNA-binding domain"/>
    <property type="match status" value="1"/>
</dbReference>
<dbReference type="CDD" id="cd12148">
    <property type="entry name" value="fungal_TF_MHR"/>
    <property type="match status" value="1"/>
</dbReference>
<dbReference type="PANTHER" id="PTHR47785:SF3">
    <property type="entry name" value="ZN(2)-C6 FUNGAL-TYPE DOMAIN-CONTAINING PROTEIN"/>
    <property type="match status" value="1"/>
</dbReference>
<name>A0AAD4KTN9_9EURO</name>
<dbReference type="Proteomes" id="UP001201262">
    <property type="component" value="Unassembled WGS sequence"/>
</dbReference>
<keyword evidence="1" id="KW-0805">Transcription regulation</keyword>
<evidence type="ECO:0000256" key="1">
    <source>
        <dbReference type="ARBA" id="ARBA00023015"/>
    </source>
</evidence>
<dbReference type="GeneID" id="70243297"/>
<gene>
    <name evidence="6" type="ORF">BGW36DRAFT_338394</name>
</gene>
<dbReference type="RefSeq" id="XP_046074354.1">
    <property type="nucleotide sequence ID" value="XM_046213010.1"/>
</dbReference>
<organism evidence="6 7">
    <name type="scientific">Talaromyces proteolyticus</name>
    <dbReference type="NCBI Taxonomy" id="1131652"/>
    <lineage>
        <taxon>Eukaryota</taxon>
        <taxon>Fungi</taxon>
        <taxon>Dikarya</taxon>
        <taxon>Ascomycota</taxon>
        <taxon>Pezizomycotina</taxon>
        <taxon>Eurotiomycetes</taxon>
        <taxon>Eurotiomycetidae</taxon>
        <taxon>Eurotiales</taxon>
        <taxon>Trichocomaceae</taxon>
        <taxon>Talaromyces</taxon>
        <taxon>Talaromyces sect. Bacilispori</taxon>
    </lineage>
</organism>
<reference evidence="6" key="1">
    <citation type="submission" date="2021-12" db="EMBL/GenBank/DDBJ databases">
        <title>Convergent genome expansion in fungi linked to evolution of root-endophyte symbiosis.</title>
        <authorList>
            <consortium name="DOE Joint Genome Institute"/>
            <person name="Ke Y.-H."/>
            <person name="Bonito G."/>
            <person name="Liao H.-L."/>
            <person name="Looney B."/>
            <person name="Rojas-Flechas A."/>
            <person name="Nash J."/>
            <person name="Hameed K."/>
            <person name="Schadt C."/>
            <person name="Martin F."/>
            <person name="Crous P.W."/>
            <person name="Miettinen O."/>
            <person name="Magnuson J.K."/>
            <person name="Labbe J."/>
            <person name="Jacobson D."/>
            <person name="Doktycz M.J."/>
            <person name="Veneault-Fourrey C."/>
            <person name="Kuo A."/>
            <person name="Mondo S."/>
            <person name="Calhoun S."/>
            <person name="Riley R."/>
            <person name="Ohm R."/>
            <person name="LaButti K."/>
            <person name="Andreopoulos B."/>
            <person name="Pangilinan J."/>
            <person name="Nolan M."/>
            <person name="Tritt A."/>
            <person name="Clum A."/>
            <person name="Lipzen A."/>
            <person name="Daum C."/>
            <person name="Barry K."/>
            <person name="Grigoriev I.V."/>
            <person name="Vilgalys R."/>
        </authorList>
    </citation>
    <scope>NUCLEOTIDE SEQUENCE</scope>
    <source>
        <strain evidence="6">PMI_201</strain>
    </source>
</reference>
<dbReference type="GO" id="GO:0000981">
    <property type="term" value="F:DNA-binding transcription factor activity, RNA polymerase II-specific"/>
    <property type="evidence" value="ECO:0007669"/>
    <property type="project" value="InterPro"/>
</dbReference>
<dbReference type="GO" id="GO:0008270">
    <property type="term" value="F:zinc ion binding"/>
    <property type="evidence" value="ECO:0007669"/>
    <property type="project" value="InterPro"/>
</dbReference>
<comment type="caution">
    <text evidence="6">The sequence shown here is derived from an EMBL/GenBank/DDBJ whole genome shotgun (WGS) entry which is preliminary data.</text>
</comment>
<evidence type="ECO:0000256" key="4">
    <source>
        <dbReference type="ARBA" id="ARBA00023242"/>
    </source>
</evidence>
<dbReference type="PROSITE" id="PS00463">
    <property type="entry name" value="ZN2_CY6_FUNGAL_1"/>
    <property type="match status" value="1"/>
</dbReference>
<dbReference type="SMART" id="SM00066">
    <property type="entry name" value="GAL4"/>
    <property type="match status" value="1"/>
</dbReference>
<evidence type="ECO:0000256" key="3">
    <source>
        <dbReference type="ARBA" id="ARBA00023163"/>
    </source>
</evidence>
<keyword evidence="2" id="KW-0238">DNA-binding</keyword>
<dbReference type="CDD" id="cd00067">
    <property type="entry name" value="GAL4"/>
    <property type="match status" value="1"/>
</dbReference>
<dbReference type="Pfam" id="PF00172">
    <property type="entry name" value="Zn_clus"/>
    <property type="match status" value="1"/>
</dbReference>
<evidence type="ECO:0000259" key="5">
    <source>
        <dbReference type="PROSITE" id="PS50048"/>
    </source>
</evidence>
<keyword evidence="4" id="KW-0539">Nucleus</keyword>
<evidence type="ECO:0000313" key="7">
    <source>
        <dbReference type="Proteomes" id="UP001201262"/>
    </source>
</evidence>
<dbReference type="GO" id="GO:0003677">
    <property type="term" value="F:DNA binding"/>
    <property type="evidence" value="ECO:0007669"/>
    <property type="project" value="UniProtKB-KW"/>
</dbReference>
<proteinExistence type="predicted"/>
<dbReference type="InterPro" id="IPR001138">
    <property type="entry name" value="Zn2Cys6_DnaBD"/>
</dbReference>
<dbReference type="SUPFAM" id="SSF57701">
    <property type="entry name" value="Zn2/Cys6 DNA-binding domain"/>
    <property type="match status" value="1"/>
</dbReference>